<feature type="region of interest" description="Disordered" evidence="1">
    <location>
        <begin position="64"/>
        <end position="94"/>
    </location>
</feature>
<feature type="non-terminal residue" evidence="2">
    <location>
        <position position="1"/>
    </location>
</feature>
<dbReference type="Gene3D" id="1.20.5.320">
    <property type="entry name" value="6-Phosphogluconate Dehydrogenase, domain 3"/>
    <property type="match status" value="1"/>
</dbReference>
<evidence type="ECO:0000256" key="1">
    <source>
        <dbReference type="SAM" id="MobiDB-lite"/>
    </source>
</evidence>
<sequence length="108" mass="12030">SSDLKEHMDLYKTSTDEAWTELMEVQVSVTPPTKKRENPFNSIFRGKRQKNGLPEWCQCKTVKPKCKRGPPGPRGEPGIPGSNGNPGLNGVDNTFVYSPIKCRARQQG</sequence>
<organism evidence="2">
    <name type="scientific">Arion vulgaris</name>
    <dbReference type="NCBI Taxonomy" id="1028688"/>
    <lineage>
        <taxon>Eukaryota</taxon>
        <taxon>Metazoa</taxon>
        <taxon>Spiralia</taxon>
        <taxon>Lophotrochozoa</taxon>
        <taxon>Mollusca</taxon>
        <taxon>Gastropoda</taxon>
        <taxon>Heterobranchia</taxon>
        <taxon>Euthyneura</taxon>
        <taxon>Panpulmonata</taxon>
        <taxon>Eupulmonata</taxon>
        <taxon>Stylommatophora</taxon>
        <taxon>Helicina</taxon>
        <taxon>Arionoidea</taxon>
        <taxon>Arionidae</taxon>
        <taxon>Arion</taxon>
    </lineage>
</organism>
<dbReference type="EMBL" id="HACG01001286">
    <property type="protein sequence ID" value="CEK48151.1"/>
    <property type="molecule type" value="Transcribed_RNA"/>
</dbReference>
<protein>
    <recommendedName>
        <fullName evidence="3">Nematode cuticle collagen N-terminal domain-containing protein</fullName>
    </recommendedName>
</protein>
<name>A0A0B6XX69_9EUPU</name>
<reference evidence="2" key="1">
    <citation type="submission" date="2014-12" db="EMBL/GenBank/DDBJ databases">
        <title>Insight into the proteome of Arion vulgaris.</title>
        <authorList>
            <person name="Aradska J."/>
            <person name="Bulat T."/>
            <person name="Smidak R."/>
            <person name="Sarate P."/>
            <person name="Gangsoo J."/>
            <person name="Sialana F."/>
            <person name="Bilban M."/>
            <person name="Lubec G."/>
        </authorList>
    </citation>
    <scope>NUCLEOTIDE SEQUENCE</scope>
    <source>
        <tissue evidence="2">Skin</tissue>
    </source>
</reference>
<feature type="compositionally biased region" description="Polar residues" evidence="1">
    <location>
        <begin position="82"/>
        <end position="94"/>
    </location>
</feature>
<dbReference type="AlphaFoldDB" id="A0A0B6XX69"/>
<gene>
    <name evidence="2" type="primary">ORF3225</name>
</gene>
<proteinExistence type="predicted"/>
<evidence type="ECO:0000313" key="2">
    <source>
        <dbReference type="EMBL" id="CEK48151.1"/>
    </source>
</evidence>
<evidence type="ECO:0008006" key="3">
    <source>
        <dbReference type="Google" id="ProtNLM"/>
    </source>
</evidence>
<accession>A0A0B6XX69</accession>
<feature type="non-terminal residue" evidence="2">
    <location>
        <position position="108"/>
    </location>
</feature>